<dbReference type="Gene3D" id="3.40.50.300">
    <property type="entry name" value="P-loop containing nucleotide triphosphate hydrolases"/>
    <property type="match status" value="1"/>
</dbReference>
<sequence>MDPNKIREARNASRTEYLKTQTELRNKAAHRVIESKLQDIESGIIPTSATEAQYILERAKEIQTADGLHRAAKRRQELVEEEGVSVNDAYEQQGYLLPDTKIQGDGKVTQDGFIHLDKEKVQARIQQEDYVAEKTAADIQREKADLLQHYQSQIQEQRKSLPIFRQREALLEVITNHQVVVIVGEDWVW</sequence>
<evidence type="ECO:0000313" key="2">
    <source>
        <dbReference type="Proteomes" id="UP000515908"/>
    </source>
</evidence>
<dbReference type="InterPro" id="IPR027417">
    <property type="entry name" value="P-loop_NTPase"/>
</dbReference>
<protein>
    <submittedName>
        <fullName evidence="1">Uncharacterized protein</fullName>
    </submittedName>
</protein>
<keyword evidence="2" id="KW-1185">Reference proteome</keyword>
<proteinExistence type="predicted"/>
<reference evidence="1 2" key="1">
    <citation type="submission" date="2020-08" db="EMBL/GenBank/DDBJ databases">
        <authorList>
            <person name="Newling K."/>
            <person name="Davey J."/>
            <person name="Forrester S."/>
        </authorList>
    </citation>
    <scope>NUCLEOTIDE SEQUENCE [LARGE SCALE GENOMIC DNA]</scope>
    <source>
        <strain evidence="2">Crithidia deanei Carvalho (ATCC PRA-265)</strain>
    </source>
</reference>
<evidence type="ECO:0000313" key="1">
    <source>
        <dbReference type="EMBL" id="CAD2214172.1"/>
    </source>
</evidence>
<gene>
    <name evidence="1" type="ORF">ADEAN_000161600</name>
</gene>
<accession>A0A7G2C852</accession>
<organism evidence="1 2">
    <name type="scientific">Angomonas deanei</name>
    <dbReference type="NCBI Taxonomy" id="59799"/>
    <lineage>
        <taxon>Eukaryota</taxon>
        <taxon>Discoba</taxon>
        <taxon>Euglenozoa</taxon>
        <taxon>Kinetoplastea</taxon>
        <taxon>Metakinetoplastina</taxon>
        <taxon>Trypanosomatida</taxon>
        <taxon>Trypanosomatidae</taxon>
        <taxon>Strigomonadinae</taxon>
        <taxon>Angomonas</taxon>
    </lineage>
</organism>
<dbReference type="Proteomes" id="UP000515908">
    <property type="component" value="Chromosome 03"/>
</dbReference>
<dbReference type="VEuPathDB" id="TriTrypDB:ADEAN_000161600"/>
<name>A0A7G2C852_9TRYP</name>
<dbReference type="OrthoDB" id="10253254at2759"/>
<dbReference type="EMBL" id="LR877147">
    <property type="protein sequence ID" value="CAD2214172.1"/>
    <property type="molecule type" value="Genomic_DNA"/>
</dbReference>
<dbReference type="AlphaFoldDB" id="A0A7G2C852"/>